<dbReference type="AlphaFoldDB" id="A0A1M5E2H0"/>
<proteinExistence type="predicted"/>
<keyword evidence="2" id="KW-1185">Reference proteome</keyword>
<dbReference type="Proteomes" id="UP000184196">
    <property type="component" value="Unassembled WGS sequence"/>
</dbReference>
<accession>A0A1M5E2H0</accession>
<dbReference type="OrthoDB" id="47399at2"/>
<evidence type="ECO:0000313" key="2">
    <source>
        <dbReference type="Proteomes" id="UP000184196"/>
    </source>
</evidence>
<evidence type="ECO:0000313" key="1">
    <source>
        <dbReference type="EMBL" id="SHF73272.1"/>
    </source>
</evidence>
<reference evidence="2" key="1">
    <citation type="submission" date="2016-11" db="EMBL/GenBank/DDBJ databases">
        <authorList>
            <person name="Varghese N."/>
            <person name="Submissions S."/>
        </authorList>
    </citation>
    <scope>NUCLEOTIDE SEQUENCE [LARGE SCALE GENOMIC DNA]</scope>
    <source>
        <strain evidence="2">DSM 11792</strain>
    </source>
</reference>
<name>A0A1M5E2H0_9FIRM</name>
<dbReference type="RefSeq" id="WP_073167701.1">
    <property type="nucleotide sequence ID" value="NZ_FQUW01000061.1"/>
</dbReference>
<organism evidence="1 2">
    <name type="scientific">Desulfofundulus australicus DSM 11792</name>
    <dbReference type="NCBI Taxonomy" id="1121425"/>
    <lineage>
        <taxon>Bacteria</taxon>
        <taxon>Bacillati</taxon>
        <taxon>Bacillota</taxon>
        <taxon>Clostridia</taxon>
        <taxon>Eubacteriales</taxon>
        <taxon>Peptococcaceae</taxon>
        <taxon>Desulfofundulus</taxon>
    </lineage>
</organism>
<protein>
    <submittedName>
        <fullName evidence="1">Uncharacterized protein</fullName>
    </submittedName>
</protein>
<sequence length="135" mass="15161">MGRDVCVPSICAACGGKCCQIYKPASEGGAFPDGHTWFTDWLSDWYDVFEESGAFSFMPPLFDPIIAHENSGRGKRYREALRRAGIDPDYCQYWSLKGCLLPRDKRPAACREYACERLRQAIADADKNLPEGEQA</sequence>
<gene>
    <name evidence="1" type="ORF">SAMN02745218_02973</name>
</gene>
<dbReference type="EMBL" id="FQUW01000061">
    <property type="protein sequence ID" value="SHF73272.1"/>
    <property type="molecule type" value="Genomic_DNA"/>
</dbReference>